<dbReference type="Proteomes" id="UP000499080">
    <property type="component" value="Unassembled WGS sequence"/>
</dbReference>
<evidence type="ECO:0000313" key="1">
    <source>
        <dbReference type="EMBL" id="GBN83785.1"/>
    </source>
</evidence>
<accession>A0A4Y2S948</accession>
<protein>
    <submittedName>
        <fullName evidence="1">Uncharacterized protein</fullName>
    </submittedName>
</protein>
<keyword evidence="2" id="KW-1185">Reference proteome</keyword>
<comment type="caution">
    <text evidence="1">The sequence shown here is derived from an EMBL/GenBank/DDBJ whole genome shotgun (WGS) entry which is preliminary data.</text>
</comment>
<sequence>MEKTTPKLAFPLQPSAPHQREEVWSLVFFLKAVMSSRVEHCAAELEAGLYDLSFLYGLKNGRKRDVIDFCMKMYLIAKEYICPACDETMELIECVTLEDGFIWCCRKYGLKCPSY</sequence>
<reference evidence="1 2" key="1">
    <citation type="journal article" date="2019" name="Sci. Rep.">
        <title>Orb-weaving spider Araneus ventricosus genome elucidates the spidroin gene catalogue.</title>
        <authorList>
            <person name="Kono N."/>
            <person name="Nakamura H."/>
            <person name="Ohtoshi R."/>
            <person name="Moran D.A.P."/>
            <person name="Shinohara A."/>
            <person name="Yoshida Y."/>
            <person name="Fujiwara M."/>
            <person name="Mori M."/>
            <person name="Tomita M."/>
            <person name="Arakawa K."/>
        </authorList>
    </citation>
    <scope>NUCLEOTIDE SEQUENCE [LARGE SCALE GENOMIC DNA]</scope>
</reference>
<dbReference type="OrthoDB" id="424490at2759"/>
<proteinExistence type="predicted"/>
<name>A0A4Y2S948_ARAVE</name>
<dbReference type="AlphaFoldDB" id="A0A4Y2S948"/>
<dbReference type="EMBL" id="BGPR01020095">
    <property type="protein sequence ID" value="GBN83785.1"/>
    <property type="molecule type" value="Genomic_DNA"/>
</dbReference>
<gene>
    <name evidence="1" type="ORF">AVEN_224994_1</name>
</gene>
<organism evidence="1 2">
    <name type="scientific">Araneus ventricosus</name>
    <name type="common">Orbweaver spider</name>
    <name type="synonym">Epeira ventricosa</name>
    <dbReference type="NCBI Taxonomy" id="182803"/>
    <lineage>
        <taxon>Eukaryota</taxon>
        <taxon>Metazoa</taxon>
        <taxon>Ecdysozoa</taxon>
        <taxon>Arthropoda</taxon>
        <taxon>Chelicerata</taxon>
        <taxon>Arachnida</taxon>
        <taxon>Araneae</taxon>
        <taxon>Araneomorphae</taxon>
        <taxon>Entelegynae</taxon>
        <taxon>Araneoidea</taxon>
        <taxon>Araneidae</taxon>
        <taxon>Araneus</taxon>
    </lineage>
</organism>
<evidence type="ECO:0000313" key="2">
    <source>
        <dbReference type="Proteomes" id="UP000499080"/>
    </source>
</evidence>